<organism evidence="1 2">
    <name type="scientific">Parasedimentitalea marina</name>
    <dbReference type="NCBI Taxonomy" id="2483033"/>
    <lineage>
        <taxon>Bacteria</taxon>
        <taxon>Pseudomonadati</taxon>
        <taxon>Pseudomonadota</taxon>
        <taxon>Alphaproteobacteria</taxon>
        <taxon>Rhodobacterales</taxon>
        <taxon>Paracoccaceae</taxon>
        <taxon>Parasedimentitalea</taxon>
    </lineage>
</organism>
<accession>A0A3T0N3X1</accession>
<dbReference type="EMBL" id="CP033219">
    <property type="protein sequence ID" value="AZV78728.1"/>
    <property type="molecule type" value="Genomic_DNA"/>
</dbReference>
<protein>
    <submittedName>
        <fullName evidence="1">Uncharacterized protein</fullName>
    </submittedName>
</protein>
<dbReference type="KEGG" id="sedi:EBB79_13165"/>
<evidence type="ECO:0000313" key="2">
    <source>
        <dbReference type="Proteomes" id="UP000283063"/>
    </source>
</evidence>
<name>A0A3T0N3X1_9RHOB</name>
<reference evidence="1 2" key="1">
    <citation type="submission" date="2018-10" db="EMBL/GenBank/DDBJ databases">
        <title>Parasedimentitalea marina sp. nov., a psychrophilic bacterium isolated from deep seawater of the New Britain Trench.</title>
        <authorList>
            <person name="Cao J."/>
        </authorList>
    </citation>
    <scope>NUCLEOTIDE SEQUENCE [LARGE SCALE GENOMIC DNA]</scope>
    <source>
        <strain evidence="1 2">W43</strain>
    </source>
</reference>
<dbReference type="AlphaFoldDB" id="A0A3T0N3X1"/>
<dbReference type="RefSeq" id="WP_127749280.1">
    <property type="nucleotide sequence ID" value="NZ_CP033219.1"/>
</dbReference>
<proteinExistence type="predicted"/>
<keyword evidence="2" id="KW-1185">Reference proteome</keyword>
<dbReference type="Proteomes" id="UP000283063">
    <property type="component" value="Chromosome"/>
</dbReference>
<evidence type="ECO:0000313" key="1">
    <source>
        <dbReference type="EMBL" id="AZV78728.1"/>
    </source>
</evidence>
<dbReference type="OrthoDB" id="7863669at2"/>
<gene>
    <name evidence="1" type="ORF">EBB79_13165</name>
</gene>
<sequence>MKQNSPIIRWIGRLASLSLIAVLVTGSTALAQSWKAIESRNPMGLHSLSLSVQKHEFALQIGCDESGQETRQLKMMFFGPALPRLYGTDGQTETLLLHFTQASEPSYTFEWDVYYFDGGPGDQAWIGDLTVNEYFLHEFSQAIDIDILNSDLELIYRFPAKGTGAGVKDIWQVCGIGSE</sequence>